<dbReference type="Proteomes" id="UP000308197">
    <property type="component" value="Unassembled WGS sequence"/>
</dbReference>
<dbReference type="GO" id="GO:0005524">
    <property type="term" value="F:ATP binding"/>
    <property type="evidence" value="ECO:0007669"/>
    <property type="project" value="InterPro"/>
</dbReference>
<reference evidence="2 3" key="1">
    <citation type="journal article" date="2019" name="Nat. Ecol. Evol.">
        <title>Megaphylogeny resolves global patterns of mushroom evolution.</title>
        <authorList>
            <person name="Varga T."/>
            <person name="Krizsan K."/>
            <person name="Foldi C."/>
            <person name="Dima B."/>
            <person name="Sanchez-Garcia M."/>
            <person name="Sanchez-Ramirez S."/>
            <person name="Szollosi G.J."/>
            <person name="Szarkandi J.G."/>
            <person name="Papp V."/>
            <person name="Albert L."/>
            <person name="Andreopoulos W."/>
            <person name="Angelini C."/>
            <person name="Antonin V."/>
            <person name="Barry K.W."/>
            <person name="Bougher N.L."/>
            <person name="Buchanan P."/>
            <person name="Buyck B."/>
            <person name="Bense V."/>
            <person name="Catcheside P."/>
            <person name="Chovatia M."/>
            <person name="Cooper J."/>
            <person name="Damon W."/>
            <person name="Desjardin D."/>
            <person name="Finy P."/>
            <person name="Geml J."/>
            <person name="Haridas S."/>
            <person name="Hughes K."/>
            <person name="Justo A."/>
            <person name="Karasinski D."/>
            <person name="Kautmanova I."/>
            <person name="Kiss B."/>
            <person name="Kocsube S."/>
            <person name="Kotiranta H."/>
            <person name="LaButti K.M."/>
            <person name="Lechner B.E."/>
            <person name="Liimatainen K."/>
            <person name="Lipzen A."/>
            <person name="Lukacs Z."/>
            <person name="Mihaltcheva S."/>
            <person name="Morgado L.N."/>
            <person name="Niskanen T."/>
            <person name="Noordeloos M.E."/>
            <person name="Ohm R.A."/>
            <person name="Ortiz-Santana B."/>
            <person name="Ovrebo C."/>
            <person name="Racz N."/>
            <person name="Riley R."/>
            <person name="Savchenko A."/>
            <person name="Shiryaev A."/>
            <person name="Soop K."/>
            <person name="Spirin V."/>
            <person name="Szebenyi C."/>
            <person name="Tomsovsky M."/>
            <person name="Tulloss R.E."/>
            <person name="Uehling J."/>
            <person name="Grigoriev I.V."/>
            <person name="Vagvolgyi C."/>
            <person name="Papp T."/>
            <person name="Martin F.M."/>
            <person name="Miettinen O."/>
            <person name="Hibbett D.S."/>
            <person name="Nagy L.G."/>
        </authorList>
    </citation>
    <scope>NUCLEOTIDE SEQUENCE [LARGE SCALE GENOMIC DNA]</scope>
    <source>
        <strain evidence="2 3">HHB13444</strain>
    </source>
</reference>
<sequence length="615" mass="68136">MPQAEEMDLDDTRLQETGAELEIVLVVVSYFAEQRMASRNTIRLKVNADMTWEDVRKIYAKYASSHTMDRLVISLWLPKEALDPKRAPEMLNSHLLEGNGTLEPLCDELNDDVKVSDTFRHLKKRPTRNIGVPPIVAKNENFPTCVPLPAVSPQHVALVQRFNKSKAELPGPPSVAAQARNYYTYQSKNHPILDGRFGIDKTLLPGPVHIYQSVFPWFSATATDASVEVSRETVLATETLIDHVSQISELPLGSSTQDILQAVLDIAIAPGTPRRTDAAPSRCLVIVVEEEPDPSGSGPGQLSDVTAKTEFSYMARQLENDTMLSAGSCPAFLITIKGPYLDVCGAIWTTDVIVQHLLPGPIWLGRPNLLAESKIVEIARMFTALARAVLQLEAYDKQFVLPHVPPMIDVARFFPGATSYRDGASSQIVRFEYEAYLAGNQPSCLVFLATTVPSNDDSDPPRKIVVKFVERYGEAAHRLLAERNMAPALLYYGDIFPEDPIASRGCGSLRMVVMEYFEGRPATYNDLAALKAAEQAIKVLHNEHIVHGDVRFPNILVGPDGTMKLIDFDWAGEEGTVRYPIRVDTHVVDAPGVRPYGKIEAAHDRAMLERYIGLR</sequence>
<accession>A0A5C3PMK9</accession>
<dbReference type="InterPro" id="IPR011009">
    <property type="entry name" value="Kinase-like_dom_sf"/>
</dbReference>
<dbReference type="InterPro" id="IPR000719">
    <property type="entry name" value="Prot_kinase_dom"/>
</dbReference>
<evidence type="ECO:0000259" key="1">
    <source>
        <dbReference type="PROSITE" id="PS50011"/>
    </source>
</evidence>
<dbReference type="PROSITE" id="PS50011">
    <property type="entry name" value="PROTEIN_KINASE_DOM"/>
    <property type="match status" value="1"/>
</dbReference>
<protein>
    <recommendedName>
        <fullName evidence="1">Protein kinase domain-containing protein</fullName>
    </recommendedName>
</protein>
<proteinExistence type="predicted"/>
<evidence type="ECO:0000313" key="2">
    <source>
        <dbReference type="EMBL" id="TFK89538.1"/>
    </source>
</evidence>
<dbReference type="AlphaFoldDB" id="A0A5C3PMK9"/>
<dbReference type="GO" id="GO:0004672">
    <property type="term" value="F:protein kinase activity"/>
    <property type="evidence" value="ECO:0007669"/>
    <property type="project" value="InterPro"/>
</dbReference>
<organism evidence="2 3">
    <name type="scientific">Polyporus arcularius HHB13444</name>
    <dbReference type="NCBI Taxonomy" id="1314778"/>
    <lineage>
        <taxon>Eukaryota</taxon>
        <taxon>Fungi</taxon>
        <taxon>Dikarya</taxon>
        <taxon>Basidiomycota</taxon>
        <taxon>Agaricomycotina</taxon>
        <taxon>Agaricomycetes</taxon>
        <taxon>Polyporales</taxon>
        <taxon>Polyporaceae</taxon>
        <taxon>Polyporus</taxon>
    </lineage>
</organism>
<dbReference type="InParanoid" id="A0A5C3PMK9"/>
<feature type="domain" description="Protein kinase" evidence="1">
    <location>
        <begin position="414"/>
        <end position="615"/>
    </location>
</feature>
<dbReference type="SUPFAM" id="SSF56112">
    <property type="entry name" value="Protein kinase-like (PK-like)"/>
    <property type="match status" value="1"/>
</dbReference>
<name>A0A5C3PMK9_9APHY</name>
<dbReference type="Gene3D" id="1.10.510.10">
    <property type="entry name" value="Transferase(Phosphotransferase) domain 1"/>
    <property type="match status" value="1"/>
</dbReference>
<dbReference type="EMBL" id="ML211073">
    <property type="protein sequence ID" value="TFK89538.1"/>
    <property type="molecule type" value="Genomic_DNA"/>
</dbReference>
<keyword evidence="3" id="KW-1185">Reference proteome</keyword>
<evidence type="ECO:0000313" key="3">
    <source>
        <dbReference type="Proteomes" id="UP000308197"/>
    </source>
</evidence>
<gene>
    <name evidence="2" type="ORF">K466DRAFT_661486</name>
</gene>